<gene>
    <name evidence="2" type="ORF">NMY3_01135</name>
</gene>
<accession>A0A654LWZ7</accession>
<evidence type="ECO:0000313" key="2">
    <source>
        <dbReference type="EMBL" id="ALI35340.1"/>
    </source>
</evidence>
<keyword evidence="3" id="KW-1185">Reference proteome</keyword>
<proteinExistence type="predicted"/>
<dbReference type="KEGG" id="taa:NMY3_01135"/>
<organism evidence="2 3">
    <name type="scientific">Candidatus Nitrosocosmicus oleophilus</name>
    <dbReference type="NCBI Taxonomy" id="1353260"/>
    <lineage>
        <taxon>Archaea</taxon>
        <taxon>Nitrososphaerota</taxon>
        <taxon>Nitrososphaeria</taxon>
        <taxon>Nitrososphaerales</taxon>
        <taxon>Nitrososphaeraceae</taxon>
        <taxon>Candidatus Nitrosocosmicus</taxon>
    </lineage>
</organism>
<keyword evidence="1" id="KW-0812">Transmembrane</keyword>
<dbReference type="EMBL" id="CP012850">
    <property type="protein sequence ID" value="ALI35340.1"/>
    <property type="molecule type" value="Genomic_DNA"/>
</dbReference>
<keyword evidence="1" id="KW-1133">Transmembrane helix</keyword>
<dbReference type="AlphaFoldDB" id="A0A654LWZ7"/>
<sequence>MYCNSANFKYLLTFTIISFIASILIVSIGSVQEADARCLGELSGVWVGNDGATYYIQQNGQKVWWVGGTTYNEGTTFVNVFFGQRSGDSIHGNWADVPLGKYRGHGEITLVCSQDVHNYILTKTDSTGGFSGSVWEKYR</sequence>
<feature type="transmembrane region" description="Helical" evidence="1">
    <location>
        <begin position="12"/>
        <end position="31"/>
    </location>
</feature>
<evidence type="ECO:0000313" key="3">
    <source>
        <dbReference type="Proteomes" id="UP000058925"/>
    </source>
</evidence>
<evidence type="ECO:0000256" key="1">
    <source>
        <dbReference type="SAM" id="Phobius"/>
    </source>
</evidence>
<reference evidence="3" key="1">
    <citation type="submission" date="2015-10" db="EMBL/GenBank/DDBJ databases">
        <title>Niche specialization of a soil ammonia-oxidizing archaeon, Candidatus Nitrosocosmicus oleophilus.</title>
        <authorList>
            <person name="Jung M.-Y."/>
            <person name="Rhee S.-K."/>
        </authorList>
    </citation>
    <scope>NUCLEOTIDE SEQUENCE [LARGE SCALE GENOMIC DNA]</scope>
    <source>
        <strain evidence="3">MY3</strain>
    </source>
</reference>
<protein>
    <submittedName>
        <fullName evidence="2">Uncharacterized protein</fullName>
    </submittedName>
</protein>
<dbReference type="Proteomes" id="UP000058925">
    <property type="component" value="Chromosome"/>
</dbReference>
<keyword evidence="1" id="KW-0472">Membrane</keyword>
<name>A0A654LWZ7_9ARCH</name>